<dbReference type="Proteomes" id="UP000249758">
    <property type="component" value="Segment"/>
</dbReference>
<proteinExistence type="predicted"/>
<feature type="compositionally biased region" description="Polar residues" evidence="1">
    <location>
        <begin position="292"/>
        <end position="307"/>
    </location>
</feature>
<organism evidence="3">
    <name type="scientific">Pandoravirus macleodensis</name>
    <dbReference type="NCBI Taxonomy" id="2107707"/>
    <lineage>
        <taxon>Viruses</taxon>
        <taxon>Pandoravirus</taxon>
    </lineage>
</organism>
<feature type="region of interest" description="Disordered" evidence="1">
    <location>
        <begin position="538"/>
        <end position="557"/>
    </location>
</feature>
<dbReference type="EMBL" id="MG011691">
    <property type="protein sequence ID" value="AVK76778.1"/>
    <property type="molecule type" value="Genomic_DNA"/>
</dbReference>
<reference evidence="3" key="1">
    <citation type="journal article" date="2018" name="Nat. Commun.">
        <title>Diversity and evolution of the emerging Pandoraviridae family.</title>
        <authorList>
            <person name="Legendre M."/>
            <person name="Fabre E."/>
            <person name="Poirot O."/>
            <person name="Jeudy S."/>
            <person name="Lartigue A."/>
            <person name="Alempic J.M."/>
            <person name="Beucher L."/>
            <person name="Philippe N."/>
            <person name="Bertaux L."/>
            <person name="Christo-Foroux E."/>
            <person name="Labadie K."/>
            <person name="Coute Y."/>
            <person name="Abergel C."/>
            <person name="Claverie J.M."/>
        </authorList>
    </citation>
    <scope>NUCLEOTIDE SEQUENCE [LARGE SCALE GENOMIC DNA]</scope>
    <source>
        <strain evidence="3">Macleodensis</strain>
    </source>
</reference>
<gene>
    <name evidence="3" type="ORF">pmac_cds_90</name>
</gene>
<dbReference type="UniPathway" id="UPA00143"/>
<dbReference type="GO" id="GO:0016567">
    <property type="term" value="P:protein ubiquitination"/>
    <property type="evidence" value="ECO:0007669"/>
    <property type="project" value="UniProtKB-UniPathway"/>
</dbReference>
<evidence type="ECO:0000256" key="1">
    <source>
        <dbReference type="SAM" id="MobiDB-lite"/>
    </source>
</evidence>
<feature type="region of interest" description="Disordered" evidence="1">
    <location>
        <begin position="118"/>
        <end position="168"/>
    </location>
</feature>
<dbReference type="Pfam" id="PF19179">
    <property type="entry name" value="TTC3_DZIP3_dom"/>
    <property type="match status" value="1"/>
</dbReference>
<evidence type="ECO:0000313" key="3">
    <source>
        <dbReference type="EMBL" id="AVK76778.1"/>
    </source>
</evidence>
<feature type="region of interest" description="Disordered" evidence="1">
    <location>
        <begin position="334"/>
        <end position="383"/>
    </location>
</feature>
<feature type="compositionally biased region" description="Acidic residues" evidence="1">
    <location>
        <begin position="123"/>
        <end position="152"/>
    </location>
</feature>
<feature type="domain" description="E3 ubiquitin-protein ligase TTC3/DZIP3" evidence="2">
    <location>
        <begin position="406"/>
        <end position="467"/>
    </location>
</feature>
<accession>A0A2U7UE85</accession>
<feature type="region of interest" description="Disordered" evidence="1">
    <location>
        <begin position="285"/>
        <end position="311"/>
    </location>
</feature>
<dbReference type="GeneID" id="36841233"/>
<evidence type="ECO:0000259" key="2">
    <source>
        <dbReference type="Pfam" id="PF19179"/>
    </source>
</evidence>
<dbReference type="RefSeq" id="YP_009480774.1">
    <property type="nucleotide sequence ID" value="NC_037665.1"/>
</dbReference>
<dbReference type="InterPro" id="IPR043866">
    <property type="entry name" value="TTC3/DZIP3_dom"/>
</dbReference>
<name>A0A2U7UE85_9VIRU</name>
<sequence>MHGFKYKVMPPQRYAAPPKRVKTARRQDSTRYIVAEIYGCYRAGWASFSLCAIALAASSQGLVAPTVPRGARIVSAFDLCPSPEEQSLRSLGGLVYDAIVVVAAWPGRPRTDWVSVQFRDDGSDYNDDDDDDDDDESDEDAISDDDDDDDALDHDNLHDARSVGDDSTDADARWCVGRRGNALMGPPRGLMEAAACATGDDINEFIDAIAQHPQFPRRCTPSGLATPSGVRWWLRTKRPRIDGAFNVGRNGSLALACDECPDGKAQCPSCVGMWNRTRRLWPPIYDDVDGGDNNNASGQSHGVTTRRSVPLRQSVRRAASAIVAAQVPVVTEPVPSRSLTTTTTTAAPAAQKASRTHARKSVNVPETQQQQQQQQQHRPEPAGARCYISGPRCGRHRCPSPCRRVDTGSTTHVWVHCDRGCRALFHRACWRAMGNVIPTAPDLAEPARVPCLTPDCWGHLARVVSFAPGASTLGRVEWEEAATKGIGDNTHDHDKSSGPCATSTWPGHVDNAGTIEDVVDTSAYGDIALRELGDAASHYASQDGGGNNGDENDDDDNIVASQDTIAAVATQDANKHTADNIIDLARPVAVYRKSALCDNDTRVQPKRTRVRSQKKQRLRARQKQTLAEWRDSVKTPETNPWAGDDTLWPAFFVAQETDAAFNQPHQCSARTAVSQCQARPTTAWRFAVWDPKCRMLSKGPVATPTTPAHV</sequence>
<feature type="compositionally biased region" description="Low complexity" evidence="1">
    <location>
        <begin position="340"/>
        <end position="350"/>
    </location>
</feature>
<dbReference type="KEGG" id="vg:36841233"/>
<protein>
    <recommendedName>
        <fullName evidence="2">E3 ubiquitin-protein ligase TTC3/DZIP3 domain-containing protein</fullName>
    </recommendedName>
</protein>
<feature type="compositionally biased region" description="Basic and acidic residues" evidence="1">
    <location>
        <begin position="153"/>
        <end position="164"/>
    </location>
</feature>